<evidence type="ECO:0000313" key="2">
    <source>
        <dbReference type="EMBL" id="KFM74484.1"/>
    </source>
</evidence>
<dbReference type="STRING" id="407821.A0A087UAU5"/>
<keyword evidence="1" id="KW-1133">Transmembrane helix</keyword>
<accession>A0A087UAU5</accession>
<feature type="transmembrane region" description="Helical" evidence="1">
    <location>
        <begin position="328"/>
        <end position="347"/>
    </location>
</feature>
<feature type="transmembrane region" description="Helical" evidence="1">
    <location>
        <begin position="270"/>
        <end position="289"/>
    </location>
</feature>
<feature type="transmembrane region" description="Helical" evidence="1">
    <location>
        <begin position="197"/>
        <end position="222"/>
    </location>
</feature>
<keyword evidence="3" id="KW-1185">Reference proteome</keyword>
<feature type="non-terminal residue" evidence="2">
    <location>
        <position position="355"/>
    </location>
</feature>
<keyword evidence="1" id="KW-0472">Membrane</keyword>
<sequence>MSADVHIISVFMPVEIIYSSSAAYLFGHCNVSNKSTIVNCTIALEDEDIFKNAVEKLNIMNEIADSNSSNVFFLGVFYSSSKVKKIKTDFLQNRKGVLQFILRGDESYNTFYFELVYIKSLYTNISCQVILYSNHELMDSKLILNSSVRSHNVMTEGEDFISFLVESCKSTMDNMDNRLSEKKFSNVTYISLKNKQFVSVISGLVMLTILGAANICTFFSFLCRWWPEKCAKIILMTDVGYQLHQRFLHGVAIVTDLRSKNPFSLKCCNLLYAILFDIICGWIITYMFLSSDMPLMLLDMVIKRTDNVVASLHQLINWLMGFPGGLKLNIPLNSALGHFFLYHIYLWESCMLIKW</sequence>
<dbReference type="GO" id="GO:0016020">
    <property type="term" value="C:membrane"/>
    <property type="evidence" value="ECO:0007669"/>
    <property type="project" value="InterPro"/>
</dbReference>
<dbReference type="PANTHER" id="PTHR21329:SF3">
    <property type="entry name" value="PHOSPHATIDYLINOSITOL N-ACETYLGLUCOSAMINYLTRANSFERASE SUBUNIT Q"/>
    <property type="match status" value="1"/>
</dbReference>
<dbReference type="GO" id="GO:0005783">
    <property type="term" value="C:endoplasmic reticulum"/>
    <property type="evidence" value="ECO:0007669"/>
    <property type="project" value="TreeGrafter"/>
</dbReference>
<dbReference type="GO" id="GO:0006506">
    <property type="term" value="P:GPI anchor biosynthetic process"/>
    <property type="evidence" value="ECO:0007669"/>
    <property type="project" value="InterPro"/>
</dbReference>
<dbReference type="PANTHER" id="PTHR21329">
    <property type="entry name" value="PHOSPHATIDYLINOSITOL N-ACETYLGLUCOSAMINYLTRANSFERASE SUBUNIT Q-RELATED"/>
    <property type="match status" value="1"/>
</dbReference>
<organism evidence="2 3">
    <name type="scientific">Stegodyphus mimosarum</name>
    <name type="common">African social velvet spider</name>
    <dbReference type="NCBI Taxonomy" id="407821"/>
    <lineage>
        <taxon>Eukaryota</taxon>
        <taxon>Metazoa</taxon>
        <taxon>Ecdysozoa</taxon>
        <taxon>Arthropoda</taxon>
        <taxon>Chelicerata</taxon>
        <taxon>Arachnida</taxon>
        <taxon>Araneae</taxon>
        <taxon>Araneomorphae</taxon>
        <taxon>Entelegynae</taxon>
        <taxon>Eresoidea</taxon>
        <taxon>Eresidae</taxon>
        <taxon>Stegodyphus</taxon>
    </lineage>
</organism>
<dbReference type="OrthoDB" id="70250at2759"/>
<dbReference type="Pfam" id="PF05024">
    <property type="entry name" value="Gpi1"/>
    <property type="match status" value="1"/>
</dbReference>
<keyword evidence="2" id="KW-0328">Glycosyltransferase</keyword>
<dbReference type="EMBL" id="KK119043">
    <property type="protein sequence ID" value="KFM74484.1"/>
    <property type="molecule type" value="Genomic_DNA"/>
</dbReference>
<dbReference type="GO" id="GO:0016757">
    <property type="term" value="F:glycosyltransferase activity"/>
    <property type="evidence" value="ECO:0007669"/>
    <property type="project" value="UniProtKB-KW"/>
</dbReference>
<protein>
    <submittedName>
        <fullName evidence="2">Phosphatidylinositol N-acetylglucosaminyltransferase subunit Q</fullName>
    </submittedName>
</protein>
<dbReference type="InterPro" id="IPR007720">
    <property type="entry name" value="PigQ/GPI1"/>
</dbReference>
<reference evidence="2 3" key="1">
    <citation type="submission" date="2013-11" db="EMBL/GenBank/DDBJ databases">
        <title>Genome sequencing of Stegodyphus mimosarum.</title>
        <authorList>
            <person name="Bechsgaard J."/>
        </authorList>
    </citation>
    <scope>NUCLEOTIDE SEQUENCE [LARGE SCALE GENOMIC DNA]</scope>
</reference>
<dbReference type="AlphaFoldDB" id="A0A087UAU5"/>
<keyword evidence="1" id="KW-0812">Transmembrane</keyword>
<proteinExistence type="predicted"/>
<keyword evidence="2" id="KW-0808">Transferase</keyword>
<gene>
    <name evidence="2" type="ORF">X975_03867</name>
</gene>
<dbReference type="Proteomes" id="UP000054359">
    <property type="component" value="Unassembled WGS sequence"/>
</dbReference>
<name>A0A087UAU5_STEMI</name>
<evidence type="ECO:0000256" key="1">
    <source>
        <dbReference type="SAM" id="Phobius"/>
    </source>
</evidence>
<evidence type="ECO:0000313" key="3">
    <source>
        <dbReference type="Proteomes" id="UP000054359"/>
    </source>
</evidence>